<feature type="domain" description="5'-Nucleotidase C-terminal" evidence="6">
    <location>
        <begin position="347"/>
        <end position="511"/>
    </location>
</feature>
<name>A0A017HE18_9RHOB</name>
<dbReference type="InterPro" id="IPR008334">
    <property type="entry name" value="5'-Nucleotdase_C"/>
</dbReference>
<dbReference type="InterPro" id="IPR036907">
    <property type="entry name" value="5'-Nucleotdase_C_sf"/>
</dbReference>
<evidence type="ECO:0000259" key="6">
    <source>
        <dbReference type="Pfam" id="PF02872"/>
    </source>
</evidence>
<dbReference type="GO" id="GO:0008663">
    <property type="term" value="F:2',3'-cyclic-nucleotide 2'-phosphodiesterase activity"/>
    <property type="evidence" value="ECO:0007669"/>
    <property type="project" value="UniProtKB-EC"/>
</dbReference>
<dbReference type="GO" id="GO:0000166">
    <property type="term" value="F:nucleotide binding"/>
    <property type="evidence" value="ECO:0007669"/>
    <property type="project" value="UniProtKB-KW"/>
</dbReference>
<dbReference type="Gene3D" id="3.90.780.10">
    <property type="entry name" value="5'-Nucleotidase, C-terminal domain"/>
    <property type="match status" value="1"/>
</dbReference>
<evidence type="ECO:0000313" key="7">
    <source>
        <dbReference type="EMBL" id="EYD72591.1"/>
    </source>
</evidence>
<evidence type="ECO:0000256" key="1">
    <source>
        <dbReference type="ARBA" id="ARBA00006654"/>
    </source>
</evidence>
<evidence type="ECO:0000256" key="4">
    <source>
        <dbReference type="SAM" id="MobiDB-lite"/>
    </source>
</evidence>
<dbReference type="STRING" id="1122180.Lokhon_01392"/>
<dbReference type="EC" id="3.1.4.16" evidence="7"/>
<dbReference type="eggNOG" id="COG0737">
    <property type="taxonomic scope" value="Bacteria"/>
</dbReference>
<keyword evidence="8" id="KW-1185">Reference proteome</keyword>
<dbReference type="PRINTS" id="PR01607">
    <property type="entry name" value="APYRASEFAMLY"/>
</dbReference>
<protein>
    <submittedName>
        <fullName evidence="7">2',3'-cyclic-nucleotide 2'-phosphodiesterase</fullName>
        <ecNumber evidence="7">3.1.4.16</ecNumber>
    </submittedName>
</protein>
<dbReference type="InterPro" id="IPR006179">
    <property type="entry name" value="5_nucleotidase/apyrase"/>
</dbReference>
<accession>A0A017HE18</accession>
<feature type="region of interest" description="Disordered" evidence="4">
    <location>
        <begin position="602"/>
        <end position="631"/>
    </location>
</feature>
<dbReference type="HOGENOM" id="CLU_005854_4_1_5"/>
<dbReference type="AlphaFoldDB" id="A0A017HE18"/>
<dbReference type="Proteomes" id="UP000025047">
    <property type="component" value="Unassembled WGS sequence"/>
</dbReference>
<feature type="domain" description="Calcineurin-like phosphoesterase" evidence="5">
    <location>
        <begin position="16"/>
        <end position="250"/>
    </location>
</feature>
<keyword evidence="2" id="KW-0732">Signal</keyword>
<dbReference type="InterPro" id="IPR004843">
    <property type="entry name" value="Calcineurin-like_PHP"/>
</dbReference>
<comment type="similarity">
    <text evidence="1 3">Belongs to the 5'-nucleotidase family.</text>
</comment>
<dbReference type="GO" id="GO:0030288">
    <property type="term" value="C:outer membrane-bounded periplasmic space"/>
    <property type="evidence" value="ECO:0007669"/>
    <property type="project" value="TreeGrafter"/>
</dbReference>
<evidence type="ECO:0000313" key="8">
    <source>
        <dbReference type="Proteomes" id="UP000025047"/>
    </source>
</evidence>
<dbReference type="InterPro" id="IPR029052">
    <property type="entry name" value="Metallo-depent_PP-like"/>
</dbReference>
<dbReference type="PROSITE" id="PS00786">
    <property type="entry name" value="5_NUCLEOTIDASE_2"/>
    <property type="match status" value="1"/>
</dbReference>
<dbReference type="PATRIC" id="fig|1122180.6.peg.1376"/>
<dbReference type="Pfam" id="PF00149">
    <property type="entry name" value="Metallophos"/>
    <property type="match status" value="1"/>
</dbReference>
<organism evidence="7 8">
    <name type="scientific">Limimaricola hongkongensis DSM 17492</name>
    <dbReference type="NCBI Taxonomy" id="1122180"/>
    <lineage>
        <taxon>Bacteria</taxon>
        <taxon>Pseudomonadati</taxon>
        <taxon>Pseudomonadota</taxon>
        <taxon>Alphaproteobacteria</taxon>
        <taxon>Rhodobacterales</taxon>
        <taxon>Paracoccaceae</taxon>
        <taxon>Limimaricola</taxon>
    </lineage>
</organism>
<dbReference type="PANTHER" id="PTHR11575:SF6">
    <property type="entry name" value="2',3'-CYCLIC-NUCLEOTIDE 2'-PHOSPHODIESTERASE_3'-NUCLEOTIDASE"/>
    <property type="match status" value="1"/>
</dbReference>
<reference evidence="7 8" key="1">
    <citation type="submission" date="2013-03" db="EMBL/GenBank/DDBJ databases">
        <authorList>
            <person name="Fiebig A."/>
            <person name="Goeker M."/>
            <person name="Klenk H.-P.P."/>
        </authorList>
    </citation>
    <scope>NUCLEOTIDE SEQUENCE [LARGE SCALE GENOMIC DNA]</scope>
    <source>
        <strain evidence="7 8">DSM 17492</strain>
    </source>
</reference>
<comment type="caution">
    <text evidence="7">The sequence shown here is derived from an EMBL/GenBank/DDBJ whole genome shotgun (WGS) entry which is preliminary data.</text>
</comment>
<dbReference type="SUPFAM" id="SSF55816">
    <property type="entry name" value="5'-nucleotidase (syn. UDP-sugar hydrolase), C-terminal domain"/>
    <property type="match status" value="1"/>
</dbReference>
<evidence type="ECO:0000256" key="3">
    <source>
        <dbReference type="RuleBase" id="RU362119"/>
    </source>
</evidence>
<dbReference type="EMBL" id="APGJ01000004">
    <property type="protein sequence ID" value="EYD72591.1"/>
    <property type="molecule type" value="Genomic_DNA"/>
</dbReference>
<dbReference type="SUPFAM" id="SSF56300">
    <property type="entry name" value="Metallo-dependent phosphatases"/>
    <property type="match status" value="1"/>
</dbReference>
<evidence type="ECO:0000256" key="2">
    <source>
        <dbReference type="ARBA" id="ARBA00022729"/>
    </source>
</evidence>
<keyword evidence="3" id="KW-0547">Nucleotide-binding</keyword>
<gene>
    <name evidence="7" type="ORF">Lokhon_01392</name>
</gene>
<dbReference type="Pfam" id="PF02872">
    <property type="entry name" value="5_nucleotid_C"/>
    <property type="match status" value="1"/>
</dbReference>
<evidence type="ECO:0000259" key="5">
    <source>
        <dbReference type="Pfam" id="PF00149"/>
    </source>
</evidence>
<proteinExistence type="inferred from homology"/>
<keyword evidence="3 7" id="KW-0378">Hydrolase</keyword>
<dbReference type="Gene3D" id="3.60.21.10">
    <property type="match status" value="1"/>
</dbReference>
<dbReference type="PANTHER" id="PTHR11575">
    <property type="entry name" value="5'-NUCLEOTIDASE-RELATED"/>
    <property type="match status" value="1"/>
</dbReference>
<dbReference type="InterPro" id="IPR006146">
    <property type="entry name" value="5'-Nucleotdase_CS"/>
</dbReference>
<dbReference type="GO" id="GO:0046872">
    <property type="term" value="F:metal ion binding"/>
    <property type="evidence" value="ECO:0007669"/>
    <property type="project" value="InterPro"/>
</dbReference>
<sequence length="631" mass="67328">MLQDSWAGQSERIALRLLGTTDLHGHVLPWDYLTDRHAPLGLSRLAPLIRDHRRRAANTLLFDNGDFLHGNPMADAESARLAQGTGGGPHAMAAAMNGLGYDAGTLGNHEFNHGLGLLRRVLGQLGHPVTSANLTCPATPLAPEGLLLRRRLRTRDGKMRVLRIGVVGVAPPQTVEWDRMRLAGRIAAGDIVAQARAQAGALRRRGADIVVALAHCGTGPERPLPGAENAGRALAALPGIDALFLGHTHAAHPAPGAPGVLRGTPMVQPGRFGSHLGVIDLELHRSARGRWRVVYGTGRLDTVARTGPPHDPATAAPAQRAHLRTRRLLRRPVGHTTLPITSHFALVAPDASLQLIADAWRAAARRLLVGRPEAALPLLVAVSPFRSGGHAGAEGYLSLPPGPVTERHLRALQPHPDRLCLSVVRRAELLAWLEGGAATFCQVLPQRRDQRLIDPRRPPYGFDVIDGLSWRIDPSRPAGARIGDLRHAGRPVGPEDRFVVATSSHRLTGTGPLPQGLRGGRVAVEAPSLRAALRAHLSAAPVTPRPRRSWRFAALPGTAAWFEAPPEACAAALLIGSRDIAPLGLGDDGLYRYRLRFGPESGPPPIDSAPRLGYGGPARTRTPRCPAAMTP</sequence>
<dbReference type="GO" id="GO:0009166">
    <property type="term" value="P:nucleotide catabolic process"/>
    <property type="evidence" value="ECO:0007669"/>
    <property type="project" value="InterPro"/>
</dbReference>